<keyword evidence="6" id="KW-1185">Reference proteome</keyword>
<name>A0A1I2JEK6_9ACTN</name>
<reference evidence="6" key="1">
    <citation type="submission" date="2016-10" db="EMBL/GenBank/DDBJ databases">
        <authorList>
            <person name="Varghese N."/>
            <person name="Submissions S."/>
        </authorList>
    </citation>
    <scope>NUCLEOTIDE SEQUENCE [LARGE SCALE GENOMIC DNA]</scope>
    <source>
        <strain evidence="6">DSM 46838</strain>
    </source>
</reference>
<dbReference type="InterPro" id="IPR050639">
    <property type="entry name" value="SSR_resolvase"/>
</dbReference>
<keyword evidence="1" id="KW-0238">DNA-binding</keyword>
<feature type="domain" description="Recombinase" evidence="4">
    <location>
        <begin position="164"/>
        <end position="281"/>
    </location>
</feature>
<gene>
    <name evidence="5" type="ORF">SAMN05216574_1169</name>
</gene>
<keyword evidence="2" id="KW-0233">DNA recombination</keyword>
<dbReference type="CDD" id="cd00338">
    <property type="entry name" value="Ser_Recombinase"/>
    <property type="match status" value="1"/>
</dbReference>
<dbReference type="PROSITE" id="PS51736">
    <property type="entry name" value="RECOMBINASES_3"/>
    <property type="match status" value="1"/>
</dbReference>
<evidence type="ECO:0000259" key="4">
    <source>
        <dbReference type="PROSITE" id="PS51737"/>
    </source>
</evidence>
<sequence length="476" mass="50558">MTTERTAIVYVRLSSHRGEADPSTSPERQEAACRAYAAAKGWHVIDVVRDLDVSGSDKGLRLDRPGLHAIRDRWADVDVVIFAKLDRLARNVIDFRAFADEAEQHGAALVSVAESLDLTTPSGRFVATILAAFAEMEAATIAARVADGIDGVRRAGRFAGGNVPYGYRTAANPDGPGRVLVPDPDESAVVRQLVATVLDGGSLYAAAQDLNARGIRPRRAKEWSIQSVRQLLVGDAILGRVVHRGDVLRGDDGLPVVAWTPLVTVDEAMRLRAALAPKPAGERRRRAARLASGLLRCSGCDAPLRVGVNGAGVPTYRCATRSSGRLCPSPVSVNADAVDDLLTAELLATVGRFEVVDVITSAPEVAGLAEVEEAIRATAARMADPSADVPALVERLTALRARREELAAQPAAPTTTAVPSGETFAERWARVDVDGRRALLADAIAAVVVRPGVRGRRGVDASRLRIDWREGGGDAD</sequence>
<dbReference type="AlphaFoldDB" id="A0A1I2JEK6"/>
<protein>
    <submittedName>
        <fullName evidence="5">Recombinase zinc beta ribbon domain-containing protein</fullName>
    </submittedName>
</protein>
<dbReference type="InterPro" id="IPR006119">
    <property type="entry name" value="Resolv_N"/>
</dbReference>
<dbReference type="Proteomes" id="UP000198589">
    <property type="component" value="Unassembled WGS sequence"/>
</dbReference>
<feature type="domain" description="Resolvase/invertase-type recombinase catalytic" evidence="3">
    <location>
        <begin position="6"/>
        <end position="156"/>
    </location>
</feature>
<accession>A0A1I2JEK6</accession>
<dbReference type="PANTHER" id="PTHR30461">
    <property type="entry name" value="DNA-INVERTASE FROM LAMBDOID PROPHAGE"/>
    <property type="match status" value="1"/>
</dbReference>
<dbReference type="InterPro" id="IPR038109">
    <property type="entry name" value="DNA_bind_recomb_sf"/>
</dbReference>
<dbReference type="Gene3D" id="3.90.1750.20">
    <property type="entry name" value="Putative Large Serine Recombinase, Chain B, Domain 2"/>
    <property type="match status" value="1"/>
</dbReference>
<dbReference type="PROSITE" id="PS51737">
    <property type="entry name" value="RECOMBINASE_DNA_BIND"/>
    <property type="match status" value="1"/>
</dbReference>
<dbReference type="GO" id="GO:0003677">
    <property type="term" value="F:DNA binding"/>
    <property type="evidence" value="ECO:0007669"/>
    <property type="project" value="UniProtKB-KW"/>
</dbReference>
<dbReference type="SMART" id="SM00857">
    <property type="entry name" value="Resolvase"/>
    <property type="match status" value="1"/>
</dbReference>
<organism evidence="5 6">
    <name type="scientific">Blastococcus tunisiensis</name>
    <dbReference type="NCBI Taxonomy" id="1798228"/>
    <lineage>
        <taxon>Bacteria</taxon>
        <taxon>Bacillati</taxon>
        <taxon>Actinomycetota</taxon>
        <taxon>Actinomycetes</taxon>
        <taxon>Geodermatophilales</taxon>
        <taxon>Geodermatophilaceae</taxon>
        <taxon>Blastococcus</taxon>
    </lineage>
</organism>
<dbReference type="Pfam" id="PF13408">
    <property type="entry name" value="Zn_ribbon_recom"/>
    <property type="match status" value="1"/>
</dbReference>
<evidence type="ECO:0000259" key="3">
    <source>
        <dbReference type="PROSITE" id="PS51736"/>
    </source>
</evidence>
<dbReference type="InterPro" id="IPR025827">
    <property type="entry name" value="Zn_ribbon_recom_dom"/>
</dbReference>
<dbReference type="EMBL" id="FOND01000016">
    <property type="protein sequence ID" value="SFF53004.1"/>
    <property type="molecule type" value="Genomic_DNA"/>
</dbReference>
<dbReference type="InterPro" id="IPR011109">
    <property type="entry name" value="DNA_bind_recombinase_dom"/>
</dbReference>
<evidence type="ECO:0000256" key="2">
    <source>
        <dbReference type="ARBA" id="ARBA00023172"/>
    </source>
</evidence>
<evidence type="ECO:0000256" key="1">
    <source>
        <dbReference type="ARBA" id="ARBA00023125"/>
    </source>
</evidence>
<dbReference type="Gene3D" id="3.40.50.1390">
    <property type="entry name" value="Resolvase, N-terminal catalytic domain"/>
    <property type="match status" value="1"/>
</dbReference>
<dbReference type="Pfam" id="PF07508">
    <property type="entry name" value="Recombinase"/>
    <property type="match status" value="1"/>
</dbReference>
<evidence type="ECO:0000313" key="6">
    <source>
        <dbReference type="Proteomes" id="UP000198589"/>
    </source>
</evidence>
<dbReference type="Pfam" id="PF00239">
    <property type="entry name" value="Resolvase"/>
    <property type="match status" value="1"/>
</dbReference>
<dbReference type="PANTHER" id="PTHR30461:SF2">
    <property type="entry name" value="SERINE RECOMBINASE PINE-RELATED"/>
    <property type="match status" value="1"/>
</dbReference>
<dbReference type="SUPFAM" id="SSF53041">
    <property type="entry name" value="Resolvase-like"/>
    <property type="match status" value="1"/>
</dbReference>
<dbReference type="GO" id="GO:0000150">
    <property type="term" value="F:DNA strand exchange activity"/>
    <property type="evidence" value="ECO:0007669"/>
    <property type="project" value="InterPro"/>
</dbReference>
<dbReference type="STRING" id="1798228.SAMN05216574_1169"/>
<proteinExistence type="predicted"/>
<dbReference type="InterPro" id="IPR036162">
    <property type="entry name" value="Resolvase-like_N_sf"/>
</dbReference>
<evidence type="ECO:0000313" key="5">
    <source>
        <dbReference type="EMBL" id="SFF53004.1"/>
    </source>
</evidence>